<dbReference type="PANTHER" id="PTHR12358:SF108">
    <property type="entry name" value="DAGKC DOMAIN-CONTAINING PROTEIN"/>
    <property type="match status" value="1"/>
</dbReference>
<feature type="domain" description="DAGKc" evidence="1">
    <location>
        <begin position="102"/>
        <end position="245"/>
    </location>
</feature>
<dbReference type="Gene3D" id="3.40.50.10330">
    <property type="entry name" value="Probable inorganic polyphosphate/atp-NAD kinase, domain 1"/>
    <property type="match status" value="1"/>
</dbReference>
<dbReference type="PROSITE" id="PS50146">
    <property type="entry name" value="DAGK"/>
    <property type="match status" value="1"/>
</dbReference>
<dbReference type="Proteomes" id="UP001610335">
    <property type="component" value="Unassembled WGS sequence"/>
</dbReference>
<dbReference type="InterPro" id="IPR001206">
    <property type="entry name" value="Diacylglycerol_kinase_cat_dom"/>
</dbReference>
<dbReference type="Pfam" id="PF00781">
    <property type="entry name" value="DAGK_cat"/>
    <property type="match status" value="1"/>
</dbReference>
<keyword evidence="3" id="KW-1185">Reference proteome</keyword>
<protein>
    <submittedName>
        <fullName evidence="2">ATP-NAD kinase-like domain-containing protein</fullName>
    </submittedName>
</protein>
<evidence type="ECO:0000313" key="3">
    <source>
        <dbReference type="Proteomes" id="UP001610335"/>
    </source>
</evidence>
<accession>A0ABR4HL37</accession>
<dbReference type="EMBL" id="JBFXLS010000112">
    <property type="protein sequence ID" value="KAL2815458.1"/>
    <property type="molecule type" value="Genomic_DNA"/>
</dbReference>
<dbReference type="InterPro" id="IPR017438">
    <property type="entry name" value="ATP-NAD_kinase_N"/>
</dbReference>
<evidence type="ECO:0000259" key="1">
    <source>
        <dbReference type="PROSITE" id="PS50146"/>
    </source>
</evidence>
<dbReference type="PANTHER" id="PTHR12358">
    <property type="entry name" value="SPHINGOSINE KINASE"/>
    <property type="match status" value="1"/>
</dbReference>
<reference evidence="2 3" key="1">
    <citation type="submission" date="2024-07" db="EMBL/GenBank/DDBJ databases">
        <title>Section-level genome sequencing and comparative genomics of Aspergillus sections Usti and Cavernicolus.</title>
        <authorList>
            <consortium name="Lawrence Berkeley National Laboratory"/>
            <person name="Nybo J.L."/>
            <person name="Vesth T.C."/>
            <person name="Theobald S."/>
            <person name="Frisvad J.C."/>
            <person name="Larsen T.O."/>
            <person name="Kjaerboelling I."/>
            <person name="Rothschild-Mancinelli K."/>
            <person name="Lyhne E.K."/>
            <person name="Kogle M.E."/>
            <person name="Barry K."/>
            <person name="Clum A."/>
            <person name="Na H."/>
            <person name="Ledsgaard L."/>
            <person name="Lin J."/>
            <person name="Lipzen A."/>
            <person name="Kuo A."/>
            <person name="Riley R."/>
            <person name="Mondo S."/>
            <person name="LaButti K."/>
            <person name="Haridas S."/>
            <person name="Pangalinan J."/>
            <person name="Salamov A.A."/>
            <person name="Simmons B.A."/>
            <person name="Magnuson J.K."/>
            <person name="Chen J."/>
            <person name="Drula E."/>
            <person name="Henrissat B."/>
            <person name="Wiebenga A."/>
            <person name="Lubbers R.J."/>
            <person name="Gomes A.C."/>
            <person name="Makela M.R."/>
            <person name="Stajich J."/>
            <person name="Grigoriev I.V."/>
            <person name="Mortensen U.H."/>
            <person name="De vries R.P."/>
            <person name="Baker S.E."/>
            <person name="Andersen M.R."/>
        </authorList>
    </citation>
    <scope>NUCLEOTIDE SEQUENCE [LARGE SCALE GENOMIC DNA]</scope>
    <source>
        <strain evidence="2 3">CBS 600.67</strain>
    </source>
</reference>
<sequence>MTEHSRAPVSTGFNCVIVGSNVQCSDPEARSHTTISTENIVCVLPSNGEHAYDSTMLFLRNDVGSQDSTLELERIYLRTTPPALLSSQSLTELPNHLCHPSNRRIELHIIISTASGTGTAGLLFSRILQRLLLYLGLNQYQVHETQSAQTITELCHSWFIPQAEAGVQQTIVLLSGDGGLCDIIDSFYKTTKEIRAMPNIALIPAGTGNAMANSTGLSGHPKTALMALLRGNPSPVPVFAATFSHGASNVQDGQIRSPATGDAPCLKIYGGVVASWGVHAALVADSDTAEYRKFGAERFKMAAEELLFPSDGNETHRYNGTITLIKRDDEQENEHREVLGHKYHMYVLATLVSNLEKDFMISPQSTLLDGCLRMIRFGPMPPQRAMQVLSSAYQKGQHVQDDDVMYSEIEGFRIDFHEADERWRRACIDGRVVVVEEGGWMEVQKEKRRLLNILVPEV</sequence>
<dbReference type="InterPro" id="IPR050187">
    <property type="entry name" value="Lipid_Phosphate_FormReg"/>
</dbReference>
<dbReference type="SUPFAM" id="SSF111331">
    <property type="entry name" value="NAD kinase/diacylglycerol kinase-like"/>
    <property type="match status" value="1"/>
</dbReference>
<proteinExistence type="predicted"/>
<comment type="caution">
    <text evidence="2">The sequence shown here is derived from an EMBL/GenBank/DDBJ whole genome shotgun (WGS) entry which is preliminary data.</text>
</comment>
<name>A0ABR4HL37_9EURO</name>
<organism evidence="2 3">
    <name type="scientific">Aspergillus cavernicola</name>
    <dbReference type="NCBI Taxonomy" id="176166"/>
    <lineage>
        <taxon>Eukaryota</taxon>
        <taxon>Fungi</taxon>
        <taxon>Dikarya</taxon>
        <taxon>Ascomycota</taxon>
        <taxon>Pezizomycotina</taxon>
        <taxon>Eurotiomycetes</taxon>
        <taxon>Eurotiomycetidae</taxon>
        <taxon>Eurotiales</taxon>
        <taxon>Aspergillaceae</taxon>
        <taxon>Aspergillus</taxon>
        <taxon>Aspergillus subgen. Nidulantes</taxon>
    </lineage>
</organism>
<dbReference type="Gene3D" id="2.60.200.40">
    <property type="match status" value="1"/>
</dbReference>
<gene>
    <name evidence="2" type="ORF">BDW59DRAFT_153885</name>
</gene>
<evidence type="ECO:0000313" key="2">
    <source>
        <dbReference type="EMBL" id="KAL2815458.1"/>
    </source>
</evidence>
<dbReference type="InterPro" id="IPR016064">
    <property type="entry name" value="NAD/diacylglycerol_kinase_sf"/>
</dbReference>